<gene>
    <name evidence="2" type="ORF">PBS003_LOCUS2861</name>
</gene>
<comment type="caution">
    <text evidence="2">The sequence shown here is derived from an EMBL/GenBank/DDBJ whole genome shotgun (WGS) entry which is preliminary data.</text>
</comment>
<proteinExistence type="predicted"/>
<accession>A0AAU9KRT3</accession>
<dbReference type="EMBL" id="CAKKTJ010000134">
    <property type="protein sequence ID" value="CAH0476060.1"/>
    <property type="molecule type" value="Genomic_DNA"/>
</dbReference>
<evidence type="ECO:0000313" key="2">
    <source>
        <dbReference type="EMBL" id="CAH0476060.1"/>
    </source>
</evidence>
<feature type="region of interest" description="Disordered" evidence="1">
    <location>
        <begin position="383"/>
        <end position="402"/>
    </location>
</feature>
<protein>
    <submittedName>
        <fullName evidence="2">Uncharacterized protein</fullName>
    </submittedName>
</protein>
<sequence length="440" mass="46553">MLGASNKRSGPTIREFQSLVGSLLWVARCKKPDIAFAGTVSLKVTIAPAQNRDQKVSRRGAFSNADSAVDKADRKSMTGSVLRLHGMAVSRGAHKQGGVSLSMMKADFVAVSKFLGTLNGDGGYNIDQEGVIGNLLRTKGLKDANSVRALIGDDCYDENLDGVAMLGASNKRSGPTIREFQSLVGSLLWVARCKKPDIAFAGTVSLKVTIAPAQNRDQKVSRRGAFSNADSAVDKADRKSMTGSVLRLHGMAVSRGAHKQGGVSLSMMKADFVAVSKFLGTLNGDGGYNIDQEGVIGNLLRTKGLKDANSVRALIGDDCYDENLDGVAMLGASNKRSGPTIREFQSLVGSLLWVARCKKPDIAFAGTVSLKVTIAPAQNRDQKVSRRGAFSNADSAVDKADRKSMTGSVLRLHGMAVSRGAHKQGGVSLSMMKADFVAVS</sequence>
<dbReference type="Proteomes" id="UP001160483">
    <property type="component" value="Unassembled WGS sequence"/>
</dbReference>
<evidence type="ECO:0000256" key="1">
    <source>
        <dbReference type="SAM" id="MobiDB-lite"/>
    </source>
</evidence>
<name>A0AAU9KRT3_9STRA</name>
<evidence type="ECO:0000313" key="3">
    <source>
        <dbReference type="Proteomes" id="UP001160483"/>
    </source>
</evidence>
<reference evidence="2" key="1">
    <citation type="submission" date="2021-11" db="EMBL/GenBank/DDBJ databases">
        <authorList>
            <person name="Islam A."/>
            <person name="Islam S."/>
            <person name="Flora M.S."/>
            <person name="Rahman M."/>
            <person name="Ziaur R.M."/>
            <person name="Epstein J.H."/>
            <person name="Hassan M."/>
            <person name="Klassen M."/>
            <person name="Woodard K."/>
            <person name="Webb A."/>
            <person name="Webby R.J."/>
            <person name="El Zowalaty M.E."/>
        </authorList>
    </citation>
    <scope>NUCLEOTIDE SEQUENCE</scope>
    <source>
        <strain evidence="2">Pbs3</strain>
    </source>
</reference>
<organism evidence="2 3">
    <name type="scientific">Peronospora belbahrii</name>
    <dbReference type="NCBI Taxonomy" id="622444"/>
    <lineage>
        <taxon>Eukaryota</taxon>
        <taxon>Sar</taxon>
        <taxon>Stramenopiles</taxon>
        <taxon>Oomycota</taxon>
        <taxon>Peronosporomycetes</taxon>
        <taxon>Peronosporales</taxon>
        <taxon>Peronosporaceae</taxon>
        <taxon>Peronospora</taxon>
    </lineage>
</organism>
<dbReference type="AlphaFoldDB" id="A0AAU9KRT3"/>